<evidence type="ECO:0000256" key="1">
    <source>
        <dbReference type="SAM" id="SignalP"/>
    </source>
</evidence>
<feature type="chain" id="PRO_5014895472" evidence="1">
    <location>
        <begin position="24"/>
        <end position="83"/>
    </location>
</feature>
<reference evidence="2" key="1">
    <citation type="submission" date="2018-01" db="EMBL/GenBank/DDBJ databases">
        <title>An insight into the sialome of Amazonian anophelines.</title>
        <authorList>
            <person name="Ribeiro J.M."/>
            <person name="Scarpassa V."/>
            <person name="Calvo E."/>
        </authorList>
    </citation>
    <scope>NUCLEOTIDE SEQUENCE</scope>
    <source>
        <tissue evidence="2">Salivary glands</tissue>
    </source>
</reference>
<protein>
    <submittedName>
        <fullName evidence="2">Putative secreted protein</fullName>
    </submittedName>
</protein>
<proteinExistence type="predicted"/>
<organism evidence="2">
    <name type="scientific">Anopheles marajoara</name>
    <dbReference type="NCBI Taxonomy" id="58244"/>
    <lineage>
        <taxon>Eukaryota</taxon>
        <taxon>Metazoa</taxon>
        <taxon>Ecdysozoa</taxon>
        <taxon>Arthropoda</taxon>
        <taxon>Hexapoda</taxon>
        <taxon>Insecta</taxon>
        <taxon>Pterygota</taxon>
        <taxon>Neoptera</taxon>
        <taxon>Endopterygota</taxon>
        <taxon>Diptera</taxon>
        <taxon>Nematocera</taxon>
        <taxon>Culicoidea</taxon>
        <taxon>Culicidae</taxon>
        <taxon>Anophelinae</taxon>
        <taxon>Anopheles</taxon>
    </lineage>
</organism>
<feature type="signal peptide" evidence="1">
    <location>
        <begin position="1"/>
        <end position="23"/>
    </location>
</feature>
<keyword evidence="1" id="KW-0732">Signal</keyword>
<dbReference type="EMBL" id="GGFJ01013393">
    <property type="protein sequence ID" value="MBW62534.1"/>
    <property type="molecule type" value="Transcribed_RNA"/>
</dbReference>
<name>A0A2M4CB47_9DIPT</name>
<sequence length="83" mass="8934">MRPRFSLLFLNFGVLSRWNTSAGSVSTSSPFKWGGRRAKGLSGSLSTSVSSRKRSFVRCGGSPPNAALLVPANSLLSSVRYRL</sequence>
<dbReference type="AlphaFoldDB" id="A0A2M4CB47"/>
<accession>A0A2M4CB47</accession>
<evidence type="ECO:0000313" key="2">
    <source>
        <dbReference type="EMBL" id="MBW62534.1"/>
    </source>
</evidence>